<gene>
    <name evidence="1" type="ORF">L596_020142</name>
</gene>
<keyword evidence="2" id="KW-1185">Reference proteome</keyword>
<evidence type="ECO:0000313" key="2">
    <source>
        <dbReference type="Proteomes" id="UP000298663"/>
    </source>
</evidence>
<dbReference type="Proteomes" id="UP000298663">
    <property type="component" value="Unassembled WGS sequence"/>
</dbReference>
<dbReference type="EMBL" id="AZBU02000006">
    <property type="protein sequence ID" value="TKR72736.1"/>
    <property type="molecule type" value="Genomic_DNA"/>
</dbReference>
<name>A0A4U5MSN2_STECR</name>
<reference evidence="1 2" key="2">
    <citation type="journal article" date="2019" name="G3 (Bethesda)">
        <title>Hybrid Assembly of the Genome of the Entomopathogenic Nematode Steinernema carpocapsae Identifies the X-Chromosome.</title>
        <authorList>
            <person name="Serra L."/>
            <person name="Macchietto M."/>
            <person name="Macias-Munoz A."/>
            <person name="McGill C.J."/>
            <person name="Rodriguez I.M."/>
            <person name="Rodriguez B."/>
            <person name="Murad R."/>
            <person name="Mortazavi A."/>
        </authorList>
    </citation>
    <scope>NUCLEOTIDE SEQUENCE [LARGE SCALE GENOMIC DNA]</scope>
    <source>
        <strain evidence="1 2">ALL</strain>
    </source>
</reference>
<protein>
    <submittedName>
        <fullName evidence="1">Uncharacterized protein</fullName>
    </submittedName>
</protein>
<comment type="caution">
    <text evidence="1">The sequence shown here is derived from an EMBL/GenBank/DDBJ whole genome shotgun (WGS) entry which is preliminary data.</text>
</comment>
<evidence type="ECO:0000313" key="1">
    <source>
        <dbReference type="EMBL" id="TKR72736.1"/>
    </source>
</evidence>
<proteinExistence type="predicted"/>
<reference evidence="1 2" key="1">
    <citation type="journal article" date="2015" name="Genome Biol.">
        <title>Comparative genomics of Steinernema reveals deeply conserved gene regulatory networks.</title>
        <authorList>
            <person name="Dillman A.R."/>
            <person name="Macchietto M."/>
            <person name="Porter C.F."/>
            <person name="Rogers A."/>
            <person name="Williams B."/>
            <person name="Antoshechkin I."/>
            <person name="Lee M.M."/>
            <person name="Goodwin Z."/>
            <person name="Lu X."/>
            <person name="Lewis E.E."/>
            <person name="Goodrich-Blair H."/>
            <person name="Stock S.P."/>
            <person name="Adams B.J."/>
            <person name="Sternberg P.W."/>
            <person name="Mortazavi A."/>
        </authorList>
    </citation>
    <scope>NUCLEOTIDE SEQUENCE [LARGE SCALE GENOMIC DNA]</scope>
    <source>
        <strain evidence="1 2">ALL</strain>
    </source>
</reference>
<sequence>MRQRVGRTVCEGLVPLVSKKLVPELSRTGLLGNGSDSVSGFHAKRAVKQWNICKKSVKMPLQIQETVSDIDCLKRRYVGINKLYRSPDSKKSGVYPVFSFQ</sequence>
<dbReference type="AlphaFoldDB" id="A0A4U5MSN2"/>
<organism evidence="1 2">
    <name type="scientific">Steinernema carpocapsae</name>
    <name type="common">Entomopathogenic nematode</name>
    <dbReference type="NCBI Taxonomy" id="34508"/>
    <lineage>
        <taxon>Eukaryota</taxon>
        <taxon>Metazoa</taxon>
        <taxon>Ecdysozoa</taxon>
        <taxon>Nematoda</taxon>
        <taxon>Chromadorea</taxon>
        <taxon>Rhabditida</taxon>
        <taxon>Tylenchina</taxon>
        <taxon>Panagrolaimomorpha</taxon>
        <taxon>Strongyloidoidea</taxon>
        <taxon>Steinernematidae</taxon>
        <taxon>Steinernema</taxon>
    </lineage>
</organism>
<accession>A0A4U5MSN2</accession>